<dbReference type="PROSITE" id="PS50801">
    <property type="entry name" value="STAS"/>
    <property type="match status" value="1"/>
</dbReference>
<dbReference type="InterPro" id="IPR003658">
    <property type="entry name" value="Anti-sigma_ant"/>
</dbReference>
<dbReference type="Pfam" id="PF01740">
    <property type="entry name" value="STAS"/>
    <property type="match status" value="1"/>
</dbReference>
<evidence type="ECO:0000313" key="4">
    <source>
        <dbReference type="EMBL" id="GAA0954954.1"/>
    </source>
</evidence>
<reference evidence="4 5" key="1">
    <citation type="journal article" date="2019" name="Int. J. Syst. Evol. Microbiol.">
        <title>The Global Catalogue of Microorganisms (GCM) 10K type strain sequencing project: providing services to taxonomists for standard genome sequencing and annotation.</title>
        <authorList>
            <consortium name="The Broad Institute Genomics Platform"/>
            <consortium name="The Broad Institute Genome Sequencing Center for Infectious Disease"/>
            <person name="Wu L."/>
            <person name="Ma J."/>
        </authorList>
    </citation>
    <scope>NUCLEOTIDE SEQUENCE [LARGE SCALE GENOMIC DNA]</scope>
    <source>
        <strain evidence="4 5">JCM 10696</strain>
    </source>
</reference>
<organism evidence="4 5">
    <name type="scientific">Actinocorallia libanotica</name>
    <dbReference type="NCBI Taxonomy" id="46162"/>
    <lineage>
        <taxon>Bacteria</taxon>
        <taxon>Bacillati</taxon>
        <taxon>Actinomycetota</taxon>
        <taxon>Actinomycetes</taxon>
        <taxon>Streptosporangiales</taxon>
        <taxon>Thermomonosporaceae</taxon>
        <taxon>Actinocorallia</taxon>
    </lineage>
</organism>
<dbReference type="CDD" id="cd07043">
    <property type="entry name" value="STAS_anti-anti-sigma_factors"/>
    <property type="match status" value="1"/>
</dbReference>
<dbReference type="InterPro" id="IPR002645">
    <property type="entry name" value="STAS_dom"/>
</dbReference>
<comment type="similarity">
    <text evidence="1 2">Belongs to the anti-sigma-factor antagonist family.</text>
</comment>
<evidence type="ECO:0000259" key="3">
    <source>
        <dbReference type="PROSITE" id="PS50801"/>
    </source>
</evidence>
<dbReference type="NCBIfam" id="TIGR00377">
    <property type="entry name" value="ant_ant_sig"/>
    <property type="match status" value="1"/>
</dbReference>
<name>A0ABN1RCL6_9ACTN</name>
<proteinExistence type="inferred from homology"/>
<dbReference type="PANTHER" id="PTHR33495">
    <property type="entry name" value="ANTI-SIGMA FACTOR ANTAGONIST TM_1081-RELATED-RELATED"/>
    <property type="match status" value="1"/>
</dbReference>
<dbReference type="InterPro" id="IPR036513">
    <property type="entry name" value="STAS_dom_sf"/>
</dbReference>
<comment type="caution">
    <text evidence="4">The sequence shown here is derived from an EMBL/GenBank/DDBJ whole genome shotgun (WGS) entry which is preliminary data.</text>
</comment>
<gene>
    <name evidence="4" type="ORF">GCM10009550_39010</name>
</gene>
<dbReference type="SUPFAM" id="SSF52091">
    <property type="entry name" value="SpoIIaa-like"/>
    <property type="match status" value="1"/>
</dbReference>
<keyword evidence="5" id="KW-1185">Reference proteome</keyword>
<accession>A0ABN1RCL6</accession>
<protein>
    <recommendedName>
        <fullName evidence="2">Anti-sigma factor antagonist</fullName>
    </recommendedName>
</protein>
<evidence type="ECO:0000313" key="5">
    <source>
        <dbReference type="Proteomes" id="UP001500665"/>
    </source>
</evidence>
<evidence type="ECO:0000256" key="2">
    <source>
        <dbReference type="RuleBase" id="RU003749"/>
    </source>
</evidence>
<dbReference type="PANTHER" id="PTHR33495:SF2">
    <property type="entry name" value="ANTI-SIGMA FACTOR ANTAGONIST TM_1081-RELATED"/>
    <property type="match status" value="1"/>
</dbReference>
<dbReference type="Gene3D" id="3.30.750.24">
    <property type="entry name" value="STAS domain"/>
    <property type="match status" value="1"/>
</dbReference>
<sequence length="133" mass="13869">MPPSLGLASRYEDGYLIVAVSGELDIATAPELRAYLFGLLPTASAGLVLDLSGLSFCDSRGIGVLVWARAAVDSALAVVAPHRRIARLLQITGLSDVLRVNTTVPEALRALETRIDGAASRGAHASPLEPPTP</sequence>
<dbReference type="Proteomes" id="UP001500665">
    <property type="component" value="Unassembled WGS sequence"/>
</dbReference>
<dbReference type="RefSeq" id="WP_344242283.1">
    <property type="nucleotide sequence ID" value="NZ_BAAAHH010000015.1"/>
</dbReference>
<evidence type="ECO:0000256" key="1">
    <source>
        <dbReference type="ARBA" id="ARBA00009013"/>
    </source>
</evidence>
<feature type="domain" description="STAS" evidence="3">
    <location>
        <begin position="5"/>
        <end position="111"/>
    </location>
</feature>
<dbReference type="EMBL" id="BAAAHH010000015">
    <property type="protein sequence ID" value="GAA0954954.1"/>
    <property type="molecule type" value="Genomic_DNA"/>
</dbReference>